<dbReference type="GO" id="GO:0032259">
    <property type="term" value="P:methylation"/>
    <property type="evidence" value="ECO:0007669"/>
    <property type="project" value="UniProtKB-KW"/>
</dbReference>
<sequence length="210" mass="23254">MSFDTLAPHYRWLEKAMAGRVLQRARLAHLAVLDRAERILLVGEGPGRFLGALRARRPDVAVTVVDSSAGMLQRARRVDRGGPTEFVQADLRAWTPEPGAWDAIATHCVLDCFGPDSLAHVVATLARAAATEADWIVTDFAVPLQPGWRRLRARGAHALMYGSFRLVTGLEARQLTPPDDLLQSNGFGLQARRTFNHGLLQADHWHRQVI</sequence>
<dbReference type="Proteomes" id="UP001218638">
    <property type="component" value="Chromosome"/>
</dbReference>
<proteinExistence type="predicted"/>
<dbReference type="SUPFAM" id="SSF53335">
    <property type="entry name" value="S-adenosyl-L-methionine-dependent methyltransferases"/>
    <property type="match status" value="1"/>
</dbReference>
<dbReference type="Gene3D" id="3.40.50.150">
    <property type="entry name" value="Vaccinia Virus protein VP39"/>
    <property type="match status" value="1"/>
</dbReference>
<dbReference type="InterPro" id="IPR029063">
    <property type="entry name" value="SAM-dependent_MTases_sf"/>
</dbReference>
<reference evidence="2" key="1">
    <citation type="submission" date="2023-03" db="EMBL/GenBank/DDBJ databases">
        <title>Lomoglobus Profundus gen. nov., sp. nov., a novel member of the phylum Verrucomicrobia, isolated from deep-marine sediment of South China Sea.</title>
        <authorList>
            <person name="Ahmad T."/>
            <person name="Ishaq S.E."/>
            <person name="Wang F."/>
        </authorList>
    </citation>
    <scope>NUCLEOTIDE SEQUENCE</scope>
    <source>
        <strain evidence="2">LMO-M01</strain>
    </source>
</reference>
<evidence type="ECO:0000313" key="3">
    <source>
        <dbReference type="Proteomes" id="UP001218638"/>
    </source>
</evidence>
<evidence type="ECO:0000259" key="1">
    <source>
        <dbReference type="Pfam" id="PF13649"/>
    </source>
</evidence>
<protein>
    <submittedName>
        <fullName evidence="2">Class I SAM-dependent methyltransferase</fullName>
    </submittedName>
</protein>
<dbReference type="EMBL" id="CP119075">
    <property type="protein sequence ID" value="WED63380.1"/>
    <property type="molecule type" value="Genomic_DNA"/>
</dbReference>
<organism evidence="2 3">
    <name type="scientific">Synoicihabitans lomoniglobus</name>
    <dbReference type="NCBI Taxonomy" id="2909285"/>
    <lineage>
        <taxon>Bacteria</taxon>
        <taxon>Pseudomonadati</taxon>
        <taxon>Verrucomicrobiota</taxon>
        <taxon>Opitutia</taxon>
        <taxon>Opitutales</taxon>
        <taxon>Opitutaceae</taxon>
        <taxon>Synoicihabitans</taxon>
    </lineage>
</organism>
<evidence type="ECO:0000313" key="2">
    <source>
        <dbReference type="EMBL" id="WED63380.1"/>
    </source>
</evidence>
<dbReference type="Pfam" id="PF13649">
    <property type="entry name" value="Methyltransf_25"/>
    <property type="match status" value="1"/>
</dbReference>
<dbReference type="GO" id="GO:0008168">
    <property type="term" value="F:methyltransferase activity"/>
    <property type="evidence" value="ECO:0007669"/>
    <property type="project" value="UniProtKB-KW"/>
</dbReference>
<dbReference type="KEGG" id="slom:PXH66_13660"/>
<name>A0AAF0CMQ6_9BACT</name>
<dbReference type="RefSeq" id="WP_330928370.1">
    <property type="nucleotide sequence ID" value="NZ_CP119075.1"/>
</dbReference>
<dbReference type="AlphaFoldDB" id="A0AAF0CMQ6"/>
<dbReference type="CDD" id="cd02440">
    <property type="entry name" value="AdoMet_MTases"/>
    <property type="match status" value="1"/>
</dbReference>
<feature type="domain" description="Methyltransferase" evidence="1">
    <location>
        <begin position="39"/>
        <end position="128"/>
    </location>
</feature>
<dbReference type="InterPro" id="IPR041698">
    <property type="entry name" value="Methyltransf_25"/>
</dbReference>
<keyword evidence="2" id="KW-0808">Transferase</keyword>
<keyword evidence="2" id="KW-0489">Methyltransferase</keyword>
<gene>
    <name evidence="2" type="ORF">PXH66_13660</name>
</gene>
<keyword evidence="3" id="KW-1185">Reference proteome</keyword>
<accession>A0AAF0CMQ6</accession>